<dbReference type="SMART" id="SM00220">
    <property type="entry name" value="S_TKc"/>
    <property type="match status" value="1"/>
</dbReference>
<dbReference type="InterPro" id="IPR058257">
    <property type="entry name" value="CorA-like_dom"/>
</dbReference>
<name>A0AA39R120_9LECA</name>
<protein>
    <recommendedName>
        <fullName evidence="3">Protein kinase domain-containing protein</fullName>
    </recommendedName>
</protein>
<feature type="compositionally biased region" description="Low complexity" evidence="1">
    <location>
        <begin position="428"/>
        <end position="439"/>
    </location>
</feature>
<dbReference type="PANTHER" id="PTHR24359">
    <property type="entry name" value="SERINE/THREONINE-PROTEIN KINASE SBK1"/>
    <property type="match status" value="1"/>
</dbReference>
<feature type="region of interest" description="Disordered" evidence="1">
    <location>
        <begin position="741"/>
        <end position="766"/>
    </location>
</feature>
<feature type="compositionally biased region" description="Low complexity" evidence="1">
    <location>
        <begin position="1185"/>
        <end position="1198"/>
    </location>
</feature>
<accession>A0AA39R120</accession>
<dbReference type="Gene3D" id="3.30.200.20">
    <property type="entry name" value="Phosphorylase Kinase, domain 1"/>
    <property type="match status" value="1"/>
</dbReference>
<feature type="region of interest" description="Disordered" evidence="1">
    <location>
        <begin position="1121"/>
        <end position="1157"/>
    </location>
</feature>
<evidence type="ECO:0000259" key="3">
    <source>
        <dbReference type="PROSITE" id="PS50011"/>
    </source>
</evidence>
<evidence type="ECO:0000313" key="5">
    <source>
        <dbReference type="Proteomes" id="UP001166286"/>
    </source>
</evidence>
<dbReference type="PROSITE" id="PS50011">
    <property type="entry name" value="PROTEIN_KINASE_DOM"/>
    <property type="match status" value="1"/>
</dbReference>
<dbReference type="PANTHER" id="PTHR24359:SF1">
    <property type="entry name" value="INHIBITOR OF NUCLEAR FACTOR KAPPA-B KINASE EPSILON SUBUNIT HOMOLOG 1-RELATED"/>
    <property type="match status" value="1"/>
</dbReference>
<dbReference type="Proteomes" id="UP001166286">
    <property type="component" value="Unassembled WGS sequence"/>
</dbReference>
<feature type="compositionally biased region" description="Polar residues" evidence="1">
    <location>
        <begin position="1199"/>
        <end position="1209"/>
    </location>
</feature>
<evidence type="ECO:0000256" key="1">
    <source>
        <dbReference type="SAM" id="MobiDB-lite"/>
    </source>
</evidence>
<keyword evidence="5" id="KW-1185">Reference proteome</keyword>
<feature type="region of interest" description="Disordered" evidence="1">
    <location>
        <begin position="957"/>
        <end position="977"/>
    </location>
</feature>
<feature type="compositionally biased region" description="Acidic residues" evidence="1">
    <location>
        <begin position="1224"/>
        <end position="1239"/>
    </location>
</feature>
<dbReference type="EMBL" id="JAFEKC020000013">
    <property type="protein sequence ID" value="KAK0511446.1"/>
    <property type="molecule type" value="Genomic_DNA"/>
</dbReference>
<sequence length="1239" mass="140400">MSKFDIFPRFLEFIILFGAKHRENEVGPPQMCFRRLAANRAESGRWEWAGFECAYALRYVELNRRDDSKPWSIRQTVIYHKYQSGNKSSTWVMVSPSEKTEMCLDGYIKKCGLMMLLNPFEIHLLVLDTLLANWRPYIVDLTEQITQQSDRVLVASIDEKDPGNGSIQLLGVEERQNLKEMEDQLIDILMILDSTEDTLLLMLAKYREFCQEAKIVLEDGFDEGLDPIHCALQERKRDVHWNRKKVETLHTKIQGTTNLLSSLLDLGNGKALKELAEEARMENHNISDLTAKGTQDTAAVKVLTIITLIYLPATVVSNFFSTQFVSQVQGEGNESYVVITSNAWLFAAIAIPLTFCTLLVWWIWVRWQARPSTHQSLPRSILSFATMNERPALAQSSERLSRHRAVLPMENAAQARPTIRVHPAEGGSDQFSHSTSLSHSSDDESSRGSFDLDDVFPDPRNNAAKLARLTVTCTLHITLASKKLPGPDPELVLAINDPNSYTLIENTCRNFVRERCQEDLVGKDLFLRYGTCTIVGQKDGVSLTSQEDWATVCTIITNLLISEPTRALHLDIQGECFAFRPRASSDISFAVAKRNEIHTLLKPAAGGKMYISRTDLLRVTSRDTIRDIIIQDSRIPVNEKDSLIAQVPERARKLFAMFVYARLSMSCLKTLLDRGCTDDSLPLTTASDCHLGNPQCTVEFSNLSKDQGSFMAAEFMVPGQHQKFHSKIVVPIRFWLTDKKKGDPKRKHTRNVSEDAESSYGGDDPEKRSAWCGAGAYSNVYRVRMDPSHHRLTENKDVDFALKEFKDRPKYVRADFNQELRILNELRALPQKHMVTHLATWLQDGRYCMLFPYAECNLSQYMESTPFGTPTRERILWLLRQLRGLAQALKDIHNLSVAETSPSGSNLGPQHVGTRKAGYHHDLKPKNILSFPKPNSTYSTFKVADFGSGKINTYRSGSVNTRSPTGTPTYAPPEVNMDEGRISRPYDLWSLGCVFLELLIWAAFGYQEVTDFENARFARRCPNSTTELTEDDGFWQMDEDGSVTLRTPVHTYIQRLREDFLRDDVPRQRHQSFKAVLELVIRMLEPDRLKRTDALQVWNTLDNIYKQMRVDFGKVADLANNSVSESHESQQPDAQPVRLSMEPPRSFAPDQSEDDISPTAISVHRNNVAHLAVDTSTEYPQRRYSSTSVTPASAATSTQCLPGSMQGSMHGSMLEYSEKGDTKPEEEDDDVESVEETRR</sequence>
<dbReference type="CDD" id="cd00180">
    <property type="entry name" value="PKc"/>
    <property type="match status" value="1"/>
</dbReference>
<dbReference type="GO" id="GO:0004674">
    <property type="term" value="F:protein serine/threonine kinase activity"/>
    <property type="evidence" value="ECO:0007669"/>
    <property type="project" value="TreeGrafter"/>
</dbReference>
<evidence type="ECO:0000256" key="2">
    <source>
        <dbReference type="SAM" id="Phobius"/>
    </source>
</evidence>
<dbReference type="InterPro" id="IPR000719">
    <property type="entry name" value="Prot_kinase_dom"/>
</dbReference>
<organism evidence="4 5">
    <name type="scientific">Cladonia borealis</name>
    <dbReference type="NCBI Taxonomy" id="184061"/>
    <lineage>
        <taxon>Eukaryota</taxon>
        <taxon>Fungi</taxon>
        <taxon>Dikarya</taxon>
        <taxon>Ascomycota</taxon>
        <taxon>Pezizomycotina</taxon>
        <taxon>Lecanoromycetes</taxon>
        <taxon>OSLEUM clade</taxon>
        <taxon>Lecanoromycetidae</taxon>
        <taxon>Lecanorales</taxon>
        <taxon>Lecanorineae</taxon>
        <taxon>Cladoniaceae</taxon>
        <taxon>Cladonia</taxon>
    </lineage>
</organism>
<dbReference type="Pfam" id="PF26616">
    <property type="entry name" value="CorA-like"/>
    <property type="match status" value="1"/>
</dbReference>
<keyword evidence="2" id="KW-0472">Membrane</keyword>
<dbReference type="Pfam" id="PF00069">
    <property type="entry name" value="Pkinase"/>
    <property type="match status" value="1"/>
</dbReference>
<dbReference type="SUPFAM" id="SSF56112">
    <property type="entry name" value="Protein kinase-like (PK-like)"/>
    <property type="match status" value="1"/>
</dbReference>
<feature type="region of interest" description="Disordered" evidence="1">
    <location>
        <begin position="1173"/>
        <end position="1239"/>
    </location>
</feature>
<comment type="caution">
    <text evidence="4">The sequence shown here is derived from an EMBL/GenBank/DDBJ whole genome shotgun (WGS) entry which is preliminary data.</text>
</comment>
<gene>
    <name evidence="4" type="ORF">JMJ35_006019</name>
</gene>
<feature type="domain" description="Protein kinase" evidence="3">
    <location>
        <begin position="766"/>
        <end position="1105"/>
    </location>
</feature>
<dbReference type="Gene3D" id="1.20.58.340">
    <property type="entry name" value="Magnesium transport protein CorA, transmembrane region"/>
    <property type="match status" value="1"/>
</dbReference>
<feature type="transmembrane region" description="Helical" evidence="2">
    <location>
        <begin position="344"/>
        <end position="365"/>
    </location>
</feature>
<feature type="region of interest" description="Disordered" evidence="1">
    <location>
        <begin position="422"/>
        <end position="454"/>
    </location>
</feature>
<dbReference type="GO" id="GO:0005524">
    <property type="term" value="F:ATP binding"/>
    <property type="evidence" value="ECO:0007669"/>
    <property type="project" value="InterPro"/>
</dbReference>
<proteinExistence type="predicted"/>
<reference evidence="4" key="1">
    <citation type="submission" date="2023-03" db="EMBL/GenBank/DDBJ databases">
        <title>Complete genome of Cladonia borealis.</title>
        <authorList>
            <person name="Park H."/>
        </authorList>
    </citation>
    <scope>NUCLEOTIDE SEQUENCE</scope>
    <source>
        <strain evidence="4">ANT050790</strain>
    </source>
</reference>
<dbReference type="AlphaFoldDB" id="A0AA39R120"/>
<evidence type="ECO:0000313" key="4">
    <source>
        <dbReference type="EMBL" id="KAK0511446.1"/>
    </source>
</evidence>
<keyword evidence="2" id="KW-0812">Transmembrane</keyword>
<feature type="compositionally biased region" description="Polar residues" evidence="1">
    <location>
        <begin position="957"/>
        <end position="968"/>
    </location>
</feature>
<dbReference type="Gene3D" id="1.10.510.10">
    <property type="entry name" value="Transferase(Phosphotransferase) domain 1"/>
    <property type="match status" value="1"/>
</dbReference>
<feature type="transmembrane region" description="Helical" evidence="2">
    <location>
        <begin position="302"/>
        <end position="324"/>
    </location>
</feature>
<keyword evidence="2" id="KW-1133">Transmembrane helix</keyword>
<dbReference type="InterPro" id="IPR011009">
    <property type="entry name" value="Kinase-like_dom_sf"/>
</dbReference>